<keyword evidence="11" id="KW-1185">Reference proteome</keyword>
<dbReference type="GO" id="GO:0003677">
    <property type="term" value="F:DNA binding"/>
    <property type="evidence" value="ECO:0007669"/>
    <property type="project" value="UniProtKB-KW"/>
</dbReference>
<dbReference type="GO" id="GO:0005634">
    <property type="term" value="C:nucleus"/>
    <property type="evidence" value="ECO:0007669"/>
    <property type="project" value="UniProtKB-SubCell"/>
</dbReference>
<dbReference type="OMA" id="ERRNDKW"/>
<dbReference type="SMART" id="SM00380">
    <property type="entry name" value="AP2"/>
    <property type="match status" value="1"/>
</dbReference>
<evidence type="ECO:0000256" key="2">
    <source>
        <dbReference type="ARBA" id="ARBA00023015"/>
    </source>
</evidence>
<dbReference type="OrthoDB" id="676764at2759"/>
<evidence type="ECO:0000256" key="7">
    <source>
        <dbReference type="ARBA" id="ARBA00024343"/>
    </source>
</evidence>
<keyword evidence="2" id="KW-0805">Transcription regulation</keyword>
<evidence type="ECO:0000256" key="4">
    <source>
        <dbReference type="ARBA" id="ARBA00023159"/>
    </source>
</evidence>
<keyword evidence="4" id="KW-0010">Activator</keyword>
<dbReference type="FunFam" id="3.30.730.10:FF:000001">
    <property type="entry name" value="Ethylene-responsive transcription factor 2"/>
    <property type="match status" value="1"/>
</dbReference>
<feature type="domain" description="AP2/ERF" evidence="9">
    <location>
        <begin position="28"/>
        <end position="85"/>
    </location>
</feature>
<dbReference type="PROSITE" id="PS51032">
    <property type="entry name" value="AP2_ERF"/>
    <property type="match status" value="1"/>
</dbReference>
<gene>
    <name evidence="10" type="ORF">ZOSMA_81G00360</name>
</gene>
<accession>A0A0K9NMI3</accession>
<comment type="subcellular location">
    <subcellularLocation>
        <location evidence="1">Nucleus</location>
    </subcellularLocation>
</comment>
<feature type="region of interest" description="Disordered" evidence="8">
    <location>
        <begin position="123"/>
        <end position="163"/>
    </location>
</feature>
<dbReference type="Pfam" id="PF00847">
    <property type="entry name" value="AP2"/>
    <property type="match status" value="1"/>
</dbReference>
<comment type="similarity">
    <text evidence="7">Belongs to the AP2/ERF transcription factor family. ERF subfamily.</text>
</comment>
<reference evidence="11" key="1">
    <citation type="journal article" date="2016" name="Nature">
        <title>The genome of the seagrass Zostera marina reveals angiosperm adaptation to the sea.</title>
        <authorList>
            <person name="Olsen J.L."/>
            <person name="Rouze P."/>
            <person name="Verhelst B."/>
            <person name="Lin Y.-C."/>
            <person name="Bayer T."/>
            <person name="Collen J."/>
            <person name="Dattolo E."/>
            <person name="De Paoli E."/>
            <person name="Dittami S."/>
            <person name="Maumus F."/>
            <person name="Michel G."/>
            <person name="Kersting A."/>
            <person name="Lauritano C."/>
            <person name="Lohaus R."/>
            <person name="Toepel M."/>
            <person name="Tonon T."/>
            <person name="Vanneste K."/>
            <person name="Amirebrahimi M."/>
            <person name="Brakel J."/>
            <person name="Bostroem C."/>
            <person name="Chovatia M."/>
            <person name="Grimwood J."/>
            <person name="Jenkins J.W."/>
            <person name="Jueterbock A."/>
            <person name="Mraz A."/>
            <person name="Stam W.T."/>
            <person name="Tice H."/>
            <person name="Bornberg-Bauer E."/>
            <person name="Green P.J."/>
            <person name="Pearson G.A."/>
            <person name="Procaccini G."/>
            <person name="Duarte C.M."/>
            <person name="Schmutz J."/>
            <person name="Reusch T.B.H."/>
            <person name="Van de Peer Y."/>
        </authorList>
    </citation>
    <scope>NUCLEOTIDE SEQUENCE [LARGE SCALE GENOMIC DNA]</scope>
    <source>
        <strain evidence="11">cv. Finnish</strain>
    </source>
</reference>
<keyword evidence="3" id="KW-0238">DNA-binding</keyword>
<dbReference type="EMBL" id="LFYR01002015">
    <property type="protein sequence ID" value="KMZ57818.1"/>
    <property type="molecule type" value="Genomic_DNA"/>
</dbReference>
<proteinExistence type="inferred from homology"/>
<evidence type="ECO:0000256" key="3">
    <source>
        <dbReference type="ARBA" id="ARBA00023125"/>
    </source>
</evidence>
<comment type="caution">
    <text evidence="10">The sequence shown here is derived from an EMBL/GenBank/DDBJ whole genome shotgun (WGS) entry which is preliminary data.</text>
</comment>
<keyword evidence="6" id="KW-0539">Nucleus</keyword>
<dbReference type="InterPro" id="IPR036955">
    <property type="entry name" value="AP2/ERF_dom_sf"/>
</dbReference>
<name>A0A0K9NMI3_ZOSMR</name>
<dbReference type="PANTHER" id="PTHR31839:SF42">
    <property type="entry name" value="DEHYDRATION-RESPONSIVE ELEMENT-BINDING PROTEIN 1F"/>
    <property type="match status" value="1"/>
</dbReference>
<evidence type="ECO:0000256" key="5">
    <source>
        <dbReference type="ARBA" id="ARBA00023163"/>
    </source>
</evidence>
<dbReference type="PRINTS" id="PR00367">
    <property type="entry name" value="ETHRSPELEMNT"/>
</dbReference>
<dbReference type="Proteomes" id="UP000036987">
    <property type="component" value="Unassembled WGS sequence"/>
</dbReference>
<dbReference type="GO" id="GO:0003700">
    <property type="term" value="F:DNA-binding transcription factor activity"/>
    <property type="evidence" value="ECO:0007669"/>
    <property type="project" value="InterPro"/>
</dbReference>
<dbReference type="SUPFAM" id="SSF54171">
    <property type="entry name" value="DNA-binding domain"/>
    <property type="match status" value="1"/>
</dbReference>
<dbReference type="PANTHER" id="PTHR31839">
    <property type="entry name" value="DEHYDRATION-RESPONSIVE ELEMENT-BINDING PROTEIN 1D"/>
    <property type="match status" value="1"/>
</dbReference>
<dbReference type="InterPro" id="IPR001471">
    <property type="entry name" value="AP2/ERF_dom"/>
</dbReference>
<dbReference type="InterPro" id="IPR016177">
    <property type="entry name" value="DNA-bd_dom_sf"/>
</dbReference>
<evidence type="ECO:0000256" key="1">
    <source>
        <dbReference type="ARBA" id="ARBA00004123"/>
    </source>
</evidence>
<evidence type="ECO:0000259" key="9">
    <source>
        <dbReference type="PROSITE" id="PS51032"/>
    </source>
</evidence>
<dbReference type="Gene3D" id="3.30.730.10">
    <property type="entry name" value="AP2/ERF domain"/>
    <property type="match status" value="1"/>
</dbReference>
<protein>
    <submittedName>
        <fullName evidence="10">Dehydration responsive element binding transcription factor 1B</fullName>
    </submittedName>
</protein>
<evidence type="ECO:0000313" key="10">
    <source>
        <dbReference type="EMBL" id="KMZ57818.1"/>
    </source>
</evidence>
<keyword evidence="5" id="KW-0804">Transcription</keyword>
<dbReference type="CDD" id="cd00018">
    <property type="entry name" value="AP2"/>
    <property type="match status" value="1"/>
</dbReference>
<evidence type="ECO:0000256" key="6">
    <source>
        <dbReference type="ARBA" id="ARBA00023242"/>
    </source>
</evidence>
<organism evidence="10 11">
    <name type="scientific">Zostera marina</name>
    <name type="common">Eelgrass</name>
    <dbReference type="NCBI Taxonomy" id="29655"/>
    <lineage>
        <taxon>Eukaryota</taxon>
        <taxon>Viridiplantae</taxon>
        <taxon>Streptophyta</taxon>
        <taxon>Embryophyta</taxon>
        <taxon>Tracheophyta</taxon>
        <taxon>Spermatophyta</taxon>
        <taxon>Magnoliopsida</taxon>
        <taxon>Liliopsida</taxon>
        <taxon>Zosteraceae</taxon>
        <taxon>Zostera</taxon>
    </lineage>
</organism>
<sequence length="217" mass="24491">MILGDQHCFSASKRKSGRKKFKETRHPVFHGVRERNGGKWVCEIREPLKKARIWLGTYQTPEMAARAHDVAAIALRGKYAMLNFKDSLLILPRASSNSAVDIRSAATHAAAMFRPPLLNRSRKKKIKKKTSDVVMTQSKSTPFPPPSTSAEPQPVQVESQSDDLVGGGFVDEEEFFDMPGMLRSMVEGLVVAPPQMKQEIEWEDEPWDLGFSLWTYM</sequence>
<evidence type="ECO:0000313" key="11">
    <source>
        <dbReference type="Proteomes" id="UP000036987"/>
    </source>
</evidence>
<dbReference type="AlphaFoldDB" id="A0A0K9NMI3"/>
<dbReference type="InterPro" id="IPR045277">
    <property type="entry name" value="DRE1A-I"/>
</dbReference>
<evidence type="ECO:0000256" key="8">
    <source>
        <dbReference type="SAM" id="MobiDB-lite"/>
    </source>
</evidence>